<dbReference type="GO" id="GO:0005524">
    <property type="term" value="F:ATP binding"/>
    <property type="evidence" value="ECO:0007669"/>
    <property type="project" value="UniProtKB-UniRule"/>
</dbReference>
<dbReference type="RefSeq" id="WP_145150852.1">
    <property type="nucleotide sequence ID" value="NZ_VNIM01000034.1"/>
</dbReference>
<dbReference type="InterPro" id="IPR002606">
    <property type="entry name" value="Riboflavin_kinase_bac"/>
</dbReference>
<feature type="domain" description="Riboflavin kinase" evidence="16">
    <location>
        <begin position="183"/>
        <end position="308"/>
    </location>
</feature>
<evidence type="ECO:0000256" key="9">
    <source>
        <dbReference type="ARBA" id="ARBA00022777"/>
    </source>
</evidence>
<evidence type="ECO:0000256" key="2">
    <source>
        <dbReference type="ARBA" id="ARBA00004726"/>
    </source>
</evidence>
<dbReference type="NCBIfam" id="NF004160">
    <property type="entry name" value="PRK05627.1-3"/>
    <property type="match status" value="1"/>
</dbReference>
<dbReference type="Pfam" id="PF06574">
    <property type="entry name" value="FAD_syn"/>
    <property type="match status" value="1"/>
</dbReference>
<name>A0A558R4S2_9SPHN</name>
<dbReference type="Gene3D" id="2.40.30.30">
    <property type="entry name" value="Riboflavin kinase-like"/>
    <property type="match status" value="1"/>
</dbReference>
<organism evidence="17 18">
    <name type="scientific">Alterirhizorhabdus solaris</name>
    <dbReference type="NCBI Taxonomy" id="2529389"/>
    <lineage>
        <taxon>Bacteria</taxon>
        <taxon>Pseudomonadati</taxon>
        <taxon>Pseudomonadota</taxon>
        <taxon>Alphaproteobacteria</taxon>
        <taxon>Sphingomonadales</taxon>
        <taxon>Rhizorhabdaceae</taxon>
        <taxon>Alterirhizorhabdus</taxon>
    </lineage>
</organism>
<keyword evidence="8 15" id="KW-0547">Nucleotide-binding</keyword>
<accession>A0A558R4S2</accession>
<dbReference type="InterPro" id="IPR015864">
    <property type="entry name" value="FAD_synthase"/>
</dbReference>
<dbReference type="OrthoDB" id="9803667at2"/>
<keyword evidence="6 15" id="KW-0808">Transferase</keyword>
<comment type="pathway">
    <text evidence="2 15">Cofactor biosynthesis; FAD biosynthesis; FAD from FMN: step 1/1.</text>
</comment>
<dbReference type="EC" id="2.7.1.26" evidence="15"/>
<evidence type="ECO:0000259" key="16">
    <source>
        <dbReference type="SMART" id="SM00904"/>
    </source>
</evidence>
<keyword evidence="9 15" id="KW-0418">Kinase</keyword>
<comment type="caution">
    <text evidence="17">The sequence shown here is derived from an EMBL/GenBank/DDBJ whole genome shotgun (WGS) entry which is preliminary data.</text>
</comment>
<evidence type="ECO:0000256" key="15">
    <source>
        <dbReference type="PIRNR" id="PIRNR004491"/>
    </source>
</evidence>
<gene>
    <name evidence="17" type="ORF">FOY91_09995</name>
</gene>
<dbReference type="GO" id="GO:0009398">
    <property type="term" value="P:FMN biosynthetic process"/>
    <property type="evidence" value="ECO:0007669"/>
    <property type="project" value="UniProtKB-UniRule"/>
</dbReference>
<proteinExistence type="inferred from homology"/>
<reference evidence="17 18" key="1">
    <citation type="submission" date="2019-07" db="EMBL/GenBank/DDBJ databases">
        <title>Sphingomonas solaris sp. nov., isolated from a solar panel from Boston, Massachusetts.</title>
        <authorList>
            <person name="Tanner K."/>
            <person name="Pascual J."/>
            <person name="Mancuso C."/>
            <person name="Pereto J."/>
            <person name="Khalil A."/>
            <person name="Vilanova C."/>
        </authorList>
    </citation>
    <scope>NUCLEOTIDE SEQUENCE [LARGE SCALE GENOMIC DNA]</scope>
    <source>
        <strain evidence="17 18">R4DWN</strain>
    </source>
</reference>
<dbReference type="Proteomes" id="UP000318681">
    <property type="component" value="Unassembled WGS sequence"/>
</dbReference>
<keyword evidence="7 15" id="KW-0548">Nucleotidyltransferase</keyword>
<sequence>MEWLTSDRPVPGHLRGGVVALGNFDGFHRGHQAVVGQARALAREAGRPLIVATFDPHPVRLFRPETPPFGLTTIAQRGRLIAGAGADAMLVFHFDRALADESADRFVQSRLIDHAGAAAVVVGYDFTYGKGRAGDTGTLARFGASHGLATHSVMPVMDAAAAVSSSRIRLALAEGDCATATALLTRPFTISGVVEHGAKLGRTLGYPTANLTLGDYIRPAYGIYAVRGLLDDGRVLDGAANLGIRPTIEGPPTELLEPYFFDFDGDLYGRTIEVQLIERLRPEAKFDGLEPLKAQMALDCQRARAILAATPPVA</sequence>
<dbReference type="PANTHER" id="PTHR22749">
    <property type="entry name" value="RIBOFLAVIN KINASE/FMN ADENYLYLTRANSFERASE"/>
    <property type="match status" value="1"/>
</dbReference>
<evidence type="ECO:0000256" key="11">
    <source>
        <dbReference type="ARBA" id="ARBA00022840"/>
    </source>
</evidence>
<keyword evidence="18" id="KW-1185">Reference proteome</keyword>
<evidence type="ECO:0000256" key="12">
    <source>
        <dbReference type="ARBA" id="ARBA00023268"/>
    </source>
</evidence>
<evidence type="ECO:0000256" key="14">
    <source>
        <dbReference type="ARBA" id="ARBA00049494"/>
    </source>
</evidence>
<dbReference type="UniPathway" id="UPA00276">
    <property type="reaction ID" value="UER00406"/>
</dbReference>
<dbReference type="NCBIfam" id="TIGR00083">
    <property type="entry name" value="ribF"/>
    <property type="match status" value="1"/>
</dbReference>
<dbReference type="InterPro" id="IPR023465">
    <property type="entry name" value="Riboflavin_kinase_dom_sf"/>
</dbReference>
<evidence type="ECO:0000256" key="13">
    <source>
        <dbReference type="ARBA" id="ARBA00047880"/>
    </source>
</evidence>
<evidence type="ECO:0000256" key="6">
    <source>
        <dbReference type="ARBA" id="ARBA00022679"/>
    </source>
</evidence>
<protein>
    <recommendedName>
        <fullName evidence="15">Riboflavin biosynthesis protein</fullName>
    </recommendedName>
    <domain>
        <recommendedName>
            <fullName evidence="15">Riboflavin kinase</fullName>
            <ecNumber evidence="15">2.7.1.26</ecNumber>
        </recommendedName>
        <alternativeName>
            <fullName evidence="15">Flavokinase</fullName>
        </alternativeName>
    </domain>
    <domain>
        <recommendedName>
            <fullName evidence="15">FMN adenylyltransferase</fullName>
            <ecNumber evidence="15">2.7.7.2</ecNumber>
        </recommendedName>
        <alternativeName>
            <fullName evidence="15">FAD pyrophosphorylase</fullName>
        </alternativeName>
        <alternativeName>
            <fullName evidence="15">FAD synthase</fullName>
        </alternativeName>
    </domain>
</protein>
<dbReference type="GO" id="GO:0009231">
    <property type="term" value="P:riboflavin biosynthetic process"/>
    <property type="evidence" value="ECO:0007669"/>
    <property type="project" value="InterPro"/>
</dbReference>
<dbReference type="FunFam" id="3.40.50.620:FF:000021">
    <property type="entry name" value="Riboflavin biosynthesis protein"/>
    <property type="match status" value="1"/>
</dbReference>
<evidence type="ECO:0000256" key="5">
    <source>
        <dbReference type="ARBA" id="ARBA00022643"/>
    </source>
</evidence>
<keyword evidence="12" id="KW-0511">Multifunctional enzyme</keyword>
<dbReference type="InterPro" id="IPR014729">
    <property type="entry name" value="Rossmann-like_a/b/a_fold"/>
</dbReference>
<dbReference type="PANTHER" id="PTHR22749:SF6">
    <property type="entry name" value="RIBOFLAVIN KINASE"/>
    <property type="match status" value="1"/>
</dbReference>
<keyword evidence="5 15" id="KW-0288">FMN</keyword>
<dbReference type="EC" id="2.7.7.2" evidence="15"/>
<evidence type="ECO:0000313" key="17">
    <source>
        <dbReference type="EMBL" id="TVV74390.1"/>
    </source>
</evidence>
<comment type="similarity">
    <text evidence="15">Belongs to the ribF family.</text>
</comment>
<comment type="catalytic activity">
    <reaction evidence="13 15">
        <text>riboflavin + ATP = FMN + ADP + H(+)</text>
        <dbReference type="Rhea" id="RHEA:14357"/>
        <dbReference type="ChEBI" id="CHEBI:15378"/>
        <dbReference type="ChEBI" id="CHEBI:30616"/>
        <dbReference type="ChEBI" id="CHEBI:57986"/>
        <dbReference type="ChEBI" id="CHEBI:58210"/>
        <dbReference type="ChEBI" id="CHEBI:456216"/>
        <dbReference type="EC" id="2.7.1.26"/>
    </reaction>
</comment>
<dbReference type="SMART" id="SM00904">
    <property type="entry name" value="Flavokinase"/>
    <property type="match status" value="1"/>
</dbReference>
<keyword evidence="10 15" id="KW-0274">FAD</keyword>
<comment type="pathway">
    <text evidence="3 15">Cofactor biosynthesis; FMN biosynthesis; FMN from riboflavin (ATP route): step 1/1.</text>
</comment>
<keyword evidence="11 15" id="KW-0067">ATP-binding</keyword>
<evidence type="ECO:0000256" key="7">
    <source>
        <dbReference type="ARBA" id="ARBA00022695"/>
    </source>
</evidence>
<dbReference type="GO" id="GO:0003919">
    <property type="term" value="F:FMN adenylyltransferase activity"/>
    <property type="evidence" value="ECO:0007669"/>
    <property type="project" value="UniProtKB-UniRule"/>
</dbReference>
<evidence type="ECO:0000256" key="1">
    <source>
        <dbReference type="ARBA" id="ARBA00002121"/>
    </source>
</evidence>
<dbReference type="GO" id="GO:0008531">
    <property type="term" value="F:riboflavin kinase activity"/>
    <property type="evidence" value="ECO:0007669"/>
    <property type="project" value="UniProtKB-UniRule"/>
</dbReference>
<evidence type="ECO:0000256" key="4">
    <source>
        <dbReference type="ARBA" id="ARBA00022630"/>
    </source>
</evidence>
<dbReference type="UniPathway" id="UPA00277">
    <property type="reaction ID" value="UER00407"/>
</dbReference>
<dbReference type="PIRSF" id="PIRSF004491">
    <property type="entry name" value="FAD_Synth"/>
    <property type="match status" value="1"/>
</dbReference>
<dbReference type="InterPro" id="IPR023468">
    <property type="entry name" value="Riboflavin_kinase"/>
</dbReference>
<keyword evidence="4 15" id="KW-0285">Flavoprotein</keyword>
<evidence type="ECO:0000256" key="3">
    <source>
        <dbReference type="ARBA" id="ARBA00005201"/>
    </source>
</evidence>
<dbReference type="Pfam" id="PF01687">
    <property type="entry name" value="Flavokinase"/>
    <property type="match status" value="1"/>
</dbReference>
<comment type="function">
    <text evidence="1">Catalyzes the phosphorylation of riboflavin to FMN followed by the adenylation of FMN to FAD.</text>
</comment>
<dbReference type="EMBL" id="VNIM01000034">
    <property type="protein sequence ID" value="TVV74390.1"/>
    <property type="molecule type" value="Genomic_DNA"/>
</dbReference>
<dbReference type="CDD" id="cd02064">
    <property type="entry name" value="FAD_synthetase_N"/>
    <property type="match status" value="1"/>
</dbReference>
<evidence type="ECO:0000313" key="18">
    <source>
        <dbReference type="Proteomes" id="UP000318681"/>
    </source>
</evidence>
<dbReference type="AlphaFoldDB" id="A0A558R4S2"/>
<dbReference type="InterPro" id="IPR015865">
    <property type="entry name" value="Riboflavin_kinase_bac/euk"/>
</dbReference>
<evidence type="ECO:0000256" key="10">
    <source>
        <dbReference type="ARBA" id="ARBA00022827"/>
    </source>
</evidence>
<dbReference type="GO" id="GO:0006747">
    <property type="term" value="P:FAD biosynthetic process"/>
    <property type="evidence" value="ECO:0007669"/>
    <property type="project" value="UniProtKB-UniRule"/>
</dbReference>
<dbReference type="SUPFAM" id="SSF52374">
    <property type="entry name" value="Nucleotidylyl transferase"/>
    <property type="match status" value="1"/>
</dbReference>
<comment type="catalytic activity">
    <reaction evidence="14 15">
        <text>FMN + ATP + H(+) = FAD + diphosphate</text>
        <dbReference type="Rhea" id="RHEA:17237"/>
        <dbReference type="ChEBI" id="CHEBI:15378"/>
        <dbReference type="ChEBI" id="CHEBI:30616"/>
        <dbReference type="ChEBI" id="CHEBI:33019"/>
        <dbReference type="ChEBI" id="CHEBI:57692"/>
        <dbReference type="ChEBI" id="CHEBI:58210"/>
        <dbReference type="EC" id="2.7.7.2"/>
    </reaction>
</comment>
<dbReference type="SUPFAM" id="SSF82114">
    <property type="entry name" value="Riboflavin kinase-like"/>
    <property type="match status" value="1"/>
</dbReference>
<dbReference type="Gene3D" id="3.40.50.620">
    <property type="entry name" value="HUPs"/>
    <property type="match status" value="1"/>
</dbReference>
<evidence type="ECO:0000256" key="8">
    <source>
        <dbReference type="ARBA" id="ARBA00022741"/>
    </source>
</evidence>